<protein>
    <submittedName>
        <fullName evidence="4">TetR/AcrR family transcriptional regulator</fullName>
    </submittedName>
</protein>
<dbReference type="InterPro" id="IPR050109">
    <property type="entry name" value="HTH-type_TetR-like_transc_reg"/>
</dbReference>
<dbReference type="PANTHER" id="PTHR30055">
    <property type="entry name" value="HTH-TYPE TRANSCRIPTIONAL REGULATOR RUTR"/>
    <property type="match status" value="1"/>
</dbReference>
<dbReference type="SUPFAM" id="SSF48498">
    <property type="entry name" value="Tetracyclin repressor-like, C-terminal domain"/>
    <property type="match status" value="1"/>
</dbReference>
<dbReference type="PANTHER" id="PTHR30055:SF237">
    <property type="entry name" value="TRANSCRIPTIONAL REPRESSOR MCE3R"/>
    <property type="match status" value="1"/>
</dbReference>
<evidence type="ECO:0000313" key="5">
    <source>
        <dbReference type="Proteomes" id="UP001440984"/>
    </source>
</evidence>
<evidence type="ECO:0000259" key="3">
    <source>
        <dbReference type="PROSITE" id="PS50977"/>
    </source>
</evidence>
<evidence type="ECO:0000256" key="2">
    <source>
        <dbReference type="PROSITE-ProRule" id="PRU00335"/>
    </source>
</evidence>
<dbReference type="InterPro" id="IPR001647">
    <property type="entry name" value="HTH_TetR"/>
</dbReference>
<dbReference type="PROSITE" id="PS50977">
    <property type="entry name" value="HTH_TETR_2"/>
    <property type="match status" value="1"/>
</dbReference>
<dbReference type="InterPro" id="IPR039536">
    <property type="entry name" value="TetR_C_Proteobacteria"/>
</dbReference>
<dbReference type="EMBL" id="JBDZYD010000012">
    <property type="protein sequence ID" value="MEQ0563525.1"/>
    <property type="molecule type" value="Genomic_DNA"/>
</dbReference>
<dbReference type="SUPFAM" id="SSF46689">
    <property type="entry name" value="Homeodomain-like"/>
    <property type="match status" value="1"/>
</dbReference>
<dbReference type="InterPro" id="IPR036271">
    <property type="entry name" value="Tet_transcr_reg_TetR-rel_C_sf"/>
</dbReference>
<dbReference type="Gene3D" id="1.10.357.10">
    <property type="entry name" value="Tetracycline Repressor, domain 2"/>
    <property type="match status" value="1"/>
</dbReference>
<reference evidence="4 5" key="1">
    <citation type="submission" date="2024-05" db="EMBL/GenBank/DDBJ databases">
        <authorList>
            <person name="Zhao H."/>
            <person name="Xu Y."/>
            <person name="Lin S."/>
            <person name="Spain J.C."/>
            <person name="Zhou N.-Y."/>
        </authorList>
    </citation>
    <scope>NUCLEOTIDE SEQUENCE [LARGE SCALE GENOMIC DNA]</scope>
    <source>
        <strain evidence="4 5">NEAU-NG30</strain>
    </source>
</reference>
<name>A0ABV0LMM8_9PSEU</name>
<proteinExistence type="predicted"/>
<accession>A0ABV0LMM8</accession>
<dbReference type="RefSeq" id="WP_348954581.1">
    <property type="nucleotide sequence ID" value="NZ_JBDZYD010000012.1"/>
</dbReference>
<sequence>MARTTPGVTRRRILDEAVHLFATRGYDATSVADIQTACGLHPGSGALYKHFPSKAAVLEAAVLDNLDRLAARTAETEDARLPDDPREALRLLADVVWAFMAADRDLIRLMIREFTGFPELFERLWQGVVATVYRRGTDWITTLKNQGRADVTDPEATAAVLVAALTYYPILDVLIGHTPGDLAPDRFLAAWLDHAVAALRLTSP</sequence>
<evidence type="ECO:0000256" key="1">
    <source>
        <dbReference type="ARBA" id="ARBA00023125"/>
    </source>
</evidence>
<gene>
    <name evidence="4" type="ORF">ABJI51_30980</name>
</gene>
<dbReference type="Pfam" id="PF14246">
    <property type="entry name" value="TetR_C_7"/>
    <property type="match status" value="1"/>
</dbReference>
<keyword evidence="1 2" id="KW-0238">DNA-binding</keyword>
<organism evidence="4 5">
    <name type="scientific">Amycolatopsis melonis</name>
    <dbReference type="NCBI Taxonomy" id="3156488"/>
    <lineage>
        <taxon>Bacteria</taxon>
        <taxon>Bacillati</taxon>
        <taxon>Actinomycetota</taxon>
        <taxon>Actinomycetes</taxon>
        <taxon>Pseudonocardiales</taxon>
        <taxon>Pseudonocardiaceae</taxon>
        <taxon>Amycolatopsis</taxon>
    </lineage>
</organism>
<dbReference type="InterPro" id="IPR009057">
    <property type="entry name" value="Homeodomain-like_sf"/>
</dbReference>
<evidence type="ECO:0000313" key="4">
    <source>
        <dbReference type="EMBL" id="MEQ0563525.1"/>
    </source>
</evidence>
<feature type="DNA-binding region" description="H-T-H motif" evidence="2">
    <location>
        <begin position="32"/>
        <end position="51"/>
    </location>
</feature>
<dbReference type="Gene3D" id="1.10.10.60">
    <property type="entry name" value="Homeodomain-like"/>
    <property type="match status" value="1"/>
</dbReference>
<feature type="domain" description="HTH tetR-type" evidence="3">
    <location>
        <begin position="7"/>
        <end position="69"/>
    </location>
</feature>
<dbReference type="Proteomes" id="UP001440984">
    <property type="component" value="Unassembled WGS sequence"/>
</dbReference>
<comment type="caution">
    <text evidence="4">The sequence shown here is derived from an EMBL/GenBank/DDBJ whole genome shotgun (WGS) entry which is preliminary data.</text>
</comment>
<dbReference type="Pfam" id="PF00440">
    <property type="entry name" value="TetR_N"/>
    <property type="match status" value="1"/>
</dbReference>
<keyword evidence="5" id="KW-1185">Reference proteome</keyword>